<evidence type="ECO:0000313" key="1">
    <source>
        <dbReference type="EMBL" id="KAF6023774.1"/>
    </source>
</evidence>
<name>A0A7J7JDQ4_BUGNE</name>
<reference evidence="1" key="1">
    <citation type="submission" date="2020-06" db="EMBL/GenBank/DDBJ databases">
        <title>Draft genome of Bugula neritina, a colonial animal packing powerful symbionts and potential medicines.</title>
        <authorList>
            <person name="Rayko M."/>
        </authorList>
    </citation>
    <scope>NUCLEOTIDE SEQUENCE [LARGE SCALE GENOMIC DNA]</scope>
    <source>
        <strain evidence="1">Kwan_BN1</strain>
    </source>
</reference>
<dbReference type="EMBL" id="VXIV02002666">
    <property type="protein sequence ID" value="KAF6023774.1"/>
    <property type="molecule type" value="Genomic_DNA"/>
</dbReference>
<dbReference type="Proteomes" id="UP000593567">
    <property type="component" value="Unassembled WGS sequence"/>
</dbReference>
<accession>A0A7J7JDQ4</accession>
<keyword evidence="2" id="KW-1185">Reference proteome</keyword>
<evidence type="ECO:0000313" key="2">
    <source>
        <dbReference type="Proteomes" id="UP000593567"/>
    </source>
</evidence>
<dbReference type="AlphaFoldDB" id="A0A7J7JDQ4"/>
<organism evidence="1 2">
    <name type="scientific">Bugula neritina</name>
    <name type="common">Brown bryozoan</name>
    <name type="synonym">Sertularia neritina</name>
    <dbReference type="NCBI Taxonomy" id="10212"/>
    <lineage>
        <taxon>Eukaryota</taxon>
        <taxon>Metazoa</taxon>
        <taxon>Spiralia</taxon>
        <taxon>Lophotrochozoa</taxon>
        <taxon>Bryozoa</taxon>
        <taxon>Gymnolaemata</taxon>
        <taxon>Cheilostomatida</taxon>
        <taxon>Flustrina</taxon>
        <taxon>Buguloidea</taxon>
        <taxon>Bugulidae</taxon>
        <taxon>Bugula</taxon>
    </lineage>
</organism>
<comment type="caution">
    <text evidence="1">The sequence shown here is derived from an EMBL/GenBank/DDBJ whole genome shotgun (WGS) entry which is preliminary data.</text>
</comment>
<sequence>MTSHVDSLCTAGGCDKQCSILRPPTVQAPGALPTHGNKWQDKVLGITSNTKRINSQSMKLVLTSLKVFPIPSL</sequence>
<gene>
    <name evidence="1" type="ORF">EB796_017918</name>
</gene>
<proteinExistence type="predicted"/>
<protein>
    <submittedName>
        <fullName evidence="1">Uncharacterized protein</fullName>
    </submittedName>
</protein>